<feature type="signal peptide" evidence="1">
    <location>
        <begin position="1"/>
        <end position="22"/>
    </location>
</feature>
<dbReference type="AlphaFoldDB" id="A0A2W5P002"/>
<dbReference type="NCBIfam" id="NF035944">
    <property type="entry name" value="PEPxxWA-CTERM"/>
    <property type="match status" value="1"/>
</dbReference>
<reference evidence="3 4" key="1">
    <citation type="submission" date="2017-08" db="EMBL/GenBank/DDBJ databases">
        <title>Infants hospitalized years apart are colonized by the same room-sourced microbial strains.</title>
        <authorList>
            <person name="Brooks B."/>
            <person name="Olm M.R."/>
            <person name="Firek B.A."/>
            <person name="Baker R."/>
            <person name="Thomas B.C."/>
            <person name="Morowitz M.J."/>
            <person name="Banfield J.F."/>
        </authorList>
    </citation>
    <scope>NUCLEOTIDE SEQUENCE [LARGE SCALE GENOMIC DNA]</scope>
    <source>
        <strain evidence="3">S2_005_001_R1_22</strain>
    </source>
</reference>
<dbReference type="EMBL" id="QFQI01000010">
    <property type="protein sequence ID" value="PZQ59132.1"/>
    <property type="molecule type" value="Genomic_DNA"/>
</dbReference>
<dbReference type="NCBIfam" id="TIGR02595">
    <property type="entry name" value="PEP_CTERM"/>
    <property type="match status" value="1"/>
</dbReference>
<protein>
    <recommendedName>
        <fullName evidence="2">Ice-binding protein C-terminal domain-containing protein</fullName>
    </recommendedName>
</protein>
<name>A0A2W5P002_9SPHN</name>
<keyword evidence="1" id="KW-0732">Signal</keyword>
<evidence type="ECO:0000313" key="3">
    <source>
        <dbReference type="EMBL" id="PZQ59132.1"/>
    </source>
</evidence>
<dbReference type="Proteomes" id="UP000249229">
    <property type="component" value="Unassembled WGS sequence"/>
</dbReference>
<comment type="caution">
    <text evidence="3">The sequence shown here is derived from an EMBL/GenBank/DDBJ whole genome shotgun (WGS) entry which is preliminary data.</text>
</comment>
<gene>
    <name evidence="3" type="ORF">DI544_12005</name>
</gene>
<accession>A0A2W5P002</accession>
<organism evidence="3 4">
    <name type="scientific">Sphingomonas taxi</name>
    <dbReference type="NCBI Taxonomy" id="1549858"/>
    <lineage>
        <taxon>Bacteria</taxon>
        <taxon>Pseudomonadati</taxon>
        <taxon>Pseudomonadota</taxon>
        <taxon>Alphaproteobacteria</taxon>
        <taxon>Sphingomonadales</taxon>
        <taxon>Sphingomonadaceae</taxon>
        <taxon>Sphingomonas</taxon>
    </lineage>
</organism>
<evidence type="ECO:0000313" key="4">
    <source>
        <dbReference type="Proteomes" id="UP000249229"/>
    </source>
</evidence>
<sequence>MIRYAQIALAAGALVAAVPAQAADFIIDTAATKTTGTTGTSYGNTFTYQVKSTDGKSTINVKATAWVRDLKGNFSAGQLASWGSAGLGVYQNGLDPTNGNYHTVDNVNGWEFIVFQFDQAVSLQSAVLNPYALGSNRYTDNDAFIGWTSANYNQAMTASRLDGLSTSLTGSFNSDSTDYKGAALQTYNLSPSQAGNVWIIGGSFYGPDSLSDAFKLNTIKVSSGVPEPRTWMMMIAGFGLVGAAVRRRRGAAKAVAA</sequence>
<feature type="chain" id="PRO_5015969996" description="Ice-binding protein C-terminal domain-containing protein" evidence="1">
    <location>
        <begin position="23"/>
        <end position="257"/>
    </location>
</feature>
<dbReference type="InterPro" id="IPR013424">
    <property type="entry name" value="Ice-binding_C"/>
</dbReference>
<dbReference type="Pfam" id="PF07589">
    <property type="entry name" value="PEP-CTERM"/>
    <property type="match status" value="1"/>
</dbReference>
<evidence type="ECO:0000256" key="1">
    <source>
        <dbReference type="SAM" id="SignalP"/>
    </source>
</evidence>
<feature type="domain" description="Ice-binding protein C-terminal" evidence="2">
    <location>
        <begin position="225"/>
        <end position="248"/>
    </location>
</feature>
<proteinExistence type="predicted"/>
<evidence type="ECO:0000259" key="2">
    <source>
        <dbReference type="Pfam" id="PF07589"/>
    </source>
</evidence>